<dbReference type="NCBIfam" id="TIGR01528">
    <property type="entry name" value="NMN_trans_PnuC"/>
    <property type="match status" value="1"/>
</dbReference>
<dbReference type="GO" id="GO:0005886">
    <property type="term" value="C:plasma membrane"/>
    <property type="evidence" value="ECO:0007669"/>
    <property type="project" value="UniProtKB-SubCell"/>
</dbReference>
<proteinExistence type="inferred from homology"/>
<dbReference type="GO" id="GO:0034257">
    <property type="term" value="F:nicotinamide riboside transmembrane transporter activity"/>
    <property type="evidence" value="ECO:0007669"/>
    <property type="project" value="InterPro"/>
</dbReference>
<dbReference type="Pfam" id="PF04973">
    <property type="entry name" value="NMN_transporter"/>
    <property type="match status" value="1"/>
</dbReference>
<comment type="caution">
    <text evidence="9">The sequence shown here is derived from an EMBL/GenBank/DDBJ whole genome shotgun (WGS) entry which is preliminary data.</text>
</comment>
<feature type="transmembrane region" description="Helical" evidence="8">
    <location>
        <begin position="70"/>
        <end position="87"/>
    </location>
</feature>
<evidence type="ECO:0000256" key="7">
    <source>
        <dbReference type="ARBA" id="ARBA00023136"/>
    </source>
</evidence>
<feature type="transmembrane region" description="Helical" evidence="8">
    <location>
        <begin position="183"/>
        <end position="200"/>
    </location>
</feature>
<evidence type="ECO:0000313" key="10">
    <source>
        <dbReference type="Proteomes" id="UP000283880"/>
    </source>
</evidence>
<evidence type="ECO:0000256" key="3">
    <source>
        <dbReference type="ARBA" id="ARBA00022448"/>
    </source>
</evidence>
<dbReference type="Proteomes" id="UP000283880">
    <property type="component" value="Unassembled WGS sequence"/>
</dbReference>
<dbReference type="InterPro" id="IPR006419">
    <property type="entry name" value="NMN_transpt_PnuC"/>
</dbReference>
<gene>
    <name evidence="9" type="ORF">DWV29_17640</name>
</gene>
<evidence type="ECO:0000256" key="1">
    <source>
        <dbReference type="ARBA" id="ARBA00004651"/>
    </source>
</evidence>
<keyword evidence="3" id="KW-0813">Transport</keyword>
<feature type="transmembrane region" description="Helical" evidence="8">
    <location>
        <begin position="156"/>
        <end position="176"/>
    </location>
</feature>
<organism evidence="9 10">
    <name type="scientific">Enterocloster asparagiformis</name>
    <dbReference type="NCBI Taxonomy" id="333367"/>
    <lineage>
        <taxon>Bacteria</taxon>
        <taxon>Bacillati</taxon>
        <taxon>Bacillota</taxon>
        <taxon>Clostridia</taxon>
        <taxon>Lachnospirales</taxon>
        <taxon>Lachnospiraceae</taxon>
        <taxon>Enterocloster</taxon>
    </lineage>
</organism>
<evidence type="ECO:0000313" key="9">
    <source>
        <dbReference type="EMBL" id="RGX26909.1"/>
    </source>
</evidence>
<protein>
    <submittedName>
        <fullName evidence="9">Nicotinamide riboside transporter PnuC</fullName>
    </submittedName>
</protein>
<feature type="transmembrane region" description="Helical" evidence="8">
    <location>
        <begin position="93"/>
        <end position="111"/>
    </location>
</feature>
<dbReference type="PANTHER" id="PTHR36122:SF2">
    <property type="entry name" value="NICOTINAMIDE RIBOSIDE TRANSPORTER PNUC"/>
    <property type="match status" value="1"/>
</dbReference>
<accession>A0A413FBW5</accession>
<evidence type="ECO:0000256" key="2">
    <source>
        <dbReference type="ARBA" id="ARBA00006669"/>
    </source>
</evidence>
<reference evidence="9 10" key="1">
    <citation type="submission" date="2018-08" db="EMBL/GenBank/DDBJ databases">
        <title>A genome reference for cultivated species of the human gut microbiota.</title>
        <authorList>
            <person name="Zou Y."/>
            <person name="Xue W."/>
            <person name="Luo G."/>
        </authorList>
    </citation>
    <scope>NUCLEOTIDE SEQUENCE [LARGE SCALE GENOMIC DNA]</scope>
    <source>
        <strain evidence="9 10">AF04-15</strain>
    </source>
</reference>
<dbReference type="OrthoDB" id="9791248at2"/>
<evidence type="ECO:0000256" key="5">
    <source>
        <dbReference type="ARBA" id="ARBA00022692"/>
    </source>
</evidence>
<dbReference type="AlphaFoldDB" id="A0A413FBW5"/>
<keyword evidence="6 8" id="KW-1133">Transmembrane helix</keyword>
<name>A0A413FBW5_9FIRM</name>
<keyword evidence="5 8" id="KW-0812">Transmembrane</keyword>
<keyword evidence="7 8" id="KW-0472">Membrane</keyword>
<comment type="similarity">
    <text evidence="2">Belongs to the nicotinamide ribonucleoside (NR) uptake permease (TC 4.B.1) family.</text>
</comment>
<dbReference type="PANTHER" id="PTHR36122">
    <property type="entry name" value="NICOTINAMIDE RIBOSIDE TRANSPORTER PNUC"/>
    <property type="match status" value="1"/>
</dbReference>
<evidence type="ECO:0000256" key="8">
    <source>
        <dbReference type="SAM" id="Phobius"/>
    </source>
</evidence>
<sequence length="235" mass="27283">MKERQIMFKRIKSSLTPFQWFEVLAVTGFTIYFAAIDRESSWWYLLVSSLAAVCGIFCVVLCAAGKKSQYYWGFVNITAYIVVAWYSRYYGEVMLNALYYLPTQFVGMYFWNKHYSQTTGIVKCKKMKPILTAVLVAVSAVCIWLYHIFLSRLGGNATWLDSASTTFSVIANALMVLRYREQWLLWIIVDVVTVAMWVLAGDWIMTTMWSVYLLNACYGMITWTRMNRMENAVNE</sequence>
<feature type="transmembrane region" description="Helical" evidence="8">
    <location>
        <begin position="42"/>
        <end position="63"/>
    </location>
</feature>
<dbReference type="EMBL" id="QSBM01000014">
    <property type="protein sequence ID" value="RGX26909.1"/>
    <property type="molecule type" value="Genomic_DNA"/>
</dbReference>
<feature type="transmembrane region" description="Helical" evidence="8">
    <location>
        <begin position="131"/>
        <end position="150"/>
    </location>
</feature>
<feature type="transmembrane region" description="Helical" evidence="8">
    <location>
        <begin position="20"/>
        <end position="36"/>
    </location>
</feature>
<evidence type="ECO:0000256" key="6">
    <source>
        <dbReference type="ARBA" id="ARBA00022989"/>
    </source>
</evidence>
<feature type="transmembrane region" description="Helical" evidence="8">
    <location>
        <begin position="206"/>
        <end position="224"/>
    </location>
</feature>
<evidence type="ECO:0000256" key="4">
    <source>
        <dbReference type="ARBA" id="ARBA00022475"/>
    </source>
</evidence>
<comment type="subcellular location">
    <subcellularLocation>
        <location evidence="1">Cell membrane</location>
        <topology evidence="1">Multi-pass membrane protein</topology>
    </subcellularLocation>
</comment>
<keyword evidence="4" id="KW-1003">Cell membrane</keyword>